<dbReference type="AlphaFoldDB" id="A0A941J2N9"/>
<sequence length="122" mass="13187">MTAATRNDVPVALEGDGVELRSMPIGGGMSVGYISLPQGTDMGPALKGMPGDACQCPHWGYVLKGRIRMRTATGEEEEYEAGQAYYWAPGHVPLVLEDAEFVEFSPEDDFKRVIDHVVAQSG</sequence>
<reference evidence="1 2" key="1">
    <citation type="submission" date="2021-04" db="EMBL/GenBank/DDBJ databases">
        <title>Characterization of the biosynthetic gene cluster of new lipopeptides with antitumor activity in the genome of the marine Streptomyces PHM034.</title>
        <authorList>
            <person name="Ceniceros A."/>
            <person name="Canedo L."/>
            <person name="Mendez C."/>
            <person name="Olano C."/>
            <person name="Schleissner C."/>
            <person name="Cuevas C."/>
            <person name="De La Calle F."/>
            <person name="Salas J.A."/>
        </authorList>
    </citation>
    <scope>NUCLEOTIDE SEQUENCE [LARGE SCALE GENOMIC DNA]</scope>
    <source>
        <strain evidence="1 2">PHM034</strain>
    </source>
</reference>
<dbReference type="SUPFAM" id="SSF51182">
    <property type="entry name" value="RmlC-like cupins"/>
    <property type="match status" value="1"/>
</dbReference>
<protein>
    <recommendedName>
        <fullName evidence="3">Cupin domain-containing protein</fullName>
    </recommendedName>
</protein>
<keyword evidence="2" id="KW-1185">Reference proteome</keyword>
<evidence type="ECO:0008006" key="3">
    <source>
        <dbReference type="Google" id="ProtNLM"/>
    </source>
</evidence>
<dbReference type="Proteomes" id="UP000682308">
    <property type="component" value="Unassembled WGS sequence"/>
</dbReference>
<evidence type="ECO:0000313" key="1">
    <source>
        <dbReference type="EMBL" id="MBR8641792.1"/>
    </source>
</evidence>
<dbReference type="InterPro" id="IPR011051">
    <property type="entry name" value="RmlC_Cupin_sf"/>
</dbReference>
<comment type="caution">
    <text evidence="1">The sequence shown here is derived from an EMBL/GenBank/DDBJ whole genome shotgun (WGS) entry which is preliminary data.</text>
</comment>
<proteinExistence type="predicted"/>
<dbReference type="EMBL" id="JAGTPG010000002">
    <property type="protein sequence ID" value="MBR8641792.1"/>
    <property type="molecule type" value="Genomic_DNA"/>
</dbReference>
<accession>A0A941J2N9</accession>
<evidence type="ECO:0000313" key="2">
    <source>
        <dbReference type="Proteomes" id="UP000682308"/>
    </source>
</evidence>
<dbReference type="InterPro" id="IPR014710">
    <property type="entry name" value="RmlC-like_jellyroll"/>
</dbReference>
<organism evidence="1 2">
    <name type="scientific">Streptomyces tuirus</name>
    <dbReference type="NCBI Taxonomy" id="68278"/>
    <lineage>
        <taxon>Bacteria</taxon>
        <taxon>Bacillati</taxon>
        <taxon>Actinomycetota</taxon>
        <taxon>Actinomycetes</taxon>
        <taxon>Kitasatosporales</taxon>
        <taxon>Streptomycetaceae</taxon>
        <taxon>Streptomyces</taxon>
    </lineage>
</organism>
<name>A0A941J2N9_9ACTN</name>
<dbReference type="Gene3D" id="2.60.120.10">
    <property type="entry name" value="Jelly Rolls"/>
    <property type="match status" value="1"/>
</dbReference>
<gene>
    <name evidence="1" type="ORF">KEF29_26790</name>
</gene>